<reference evidence="3" key="1">
    <citation type="submission" date="2020-03" db="EMBL/GenBank/DDBJ databases">
        <title>Site-based positive gene gene selection in Geosmithia morbida across the United States reveals a broad range of putative effectors and factors for local host and environmental adapation.</title>
        <authorList>
            <person name="Onufrak A."/>
            <person name="Murdoch R.W."/>
            <person name="Gazis R."/>
            <person name="Huff M."/>
            <person name="Staton M."/>
            <person name="Klingeman W."/>
            <person name="Hadziabdic D."/>
        </authorList>
    </citation>
    <scope>NUCLEOTIDE SEQUENCE</scope>
    <source>
        <strain evidence="3">1262</strain>
    </source>
</reference>
<evidence type="ECO:0000259" key="2">
    <source>
        <dbReference type="Pfam" id="PF26118"/>
    </source>
</evidence>
<feature type="compositionally biased region" description="Basic and acidic residues" evidence="1">
    <location>
        <begin position="579"/>
        <end position="598"/>
    </location>
</feature>
<feature type="compositionally biased region" description="Basic and acidic residues" evidence="1">
    <location>
        <begin position="779"/>
        <end position="796"/>
    </location>
</feature>
<dbReference type="Pfam" id="PF26118">
    <property type="entry name" value="DUF8035"/>
    <property type="match status" value="1"/>
</dbReference>
<dbReference type="PANTHER" id="PTHR42081:SF2">
    <property type="entry name" value="NIPPED-B-LIKE PROTEIN B"/>
    <property type="match status" value="1"/>
</dbReference>
<feature type="compositionally biased region" description="Low complexity" evidence="1">
    <location>
        <begin position="30"/>
        <end position="44"/>
    </location>
</feature>
<comment type="caution">
    <text evidence="3">The sequence shown here is derived from an EMBL/GenBank/DDBJ whole genome shotgun (WGS) entry which is preliminary data.</text>
</comment>
<accession>A0A9P5D7P4</accession>
<feature type="compositionally biased region" description="Low complexity" evidence="1">
    <location>
        <begin position="124"/>
        <end position="140"/>
    </location>
</feature>
<feature type="compositionally biased region" description="Acidic residues" evidence="1">
    <location>
        <begin position="885"/>
        <end position="897"/>
    </location>
</feature>
<feature type="compositionally biased region" description="Basic and acidic residues" evidence="1">
    <location>
        <begin position="434"/>
        <end position="472"/>
    </location>
</feature>
<feature type="region of interest" description="Disordered" evidence="1">
    <location>
        <begin position="342"/>
        <end position="801"/>
    </location>
</feature>
<feature type="compositionally biased region" description="Low complexity" evidence="1">
    <location>
        <begin position="524"/>
        <end position="534"/>
    </location>
</feature>
<feature type="compositionally biased region" description="Basic and acidic residues" evidence="1">
    <location>
        <begin position="735"/>
        <end position="763"/>
    </location>
</feature>
<feature type="region of interest" description="Disordered" evidence="1">
    <location>
        <begin position="288"/>
        <end position="326"/>
    </location>
</feature>
<feature type="region of interest" description="Disordered" evidence="1">
    <location>
        <begin position="1"/>
        <end position="44"/>
    </location>
</feature>
<dbReference type="RefSeq" id="XP_035323366.1">
    <property type="nucleotide sequence ID" value="XM_035467354.1"/>
</dbReference>
<feature type="region of interest" description="Disordered" evidence="1">
    <location>
        <begin position="59"/>
        <end position="267"/>
    </location>
</feature>
<evidence type="ECO:0000256" key="1">
    <source>
        <dbReference type="SAM" id="MobiDB-lite"/>
    </source>
</evidence>
<sequence>MTDRHGIPYEYPAYTGGHHPPPPRSPPFTNPARSSMPSSIGYSSMYAGDMHVLPSSAVRYPSAAPPRASHATLPPSSSAAPSGGGGGGGAPVSTSTRTYTLGHDPRGHPSVAARDVSRSRRSTVDSAARPPPVIVTTTRPSHTSSSNRSPVRGTPRASDGHVYTQPAASSAAHPRGPAPSHGGHHHHHRHHTDDDDYVRSRDRERELERERERTDAAIAARDADAYRSARPSVIYTNDPRHSSSSSAGGGGGGVANNSGAPTGGGATTTINYGDDGYHYTNAGEMARYDLDHPGPRQNRHRRTESLDQGYYRPNVSYNTNQRSINVNTSDDVSRNYAMNTSRIYNGGARGGPPPSTRGFDRINRTFGAPVASGTPGPSASSPALRDVPPAAPVPPSPAMAAQTQRGERDAGPPPAEARRGRPVSLYQISAPRSSHHEDFHRSREDERVMRESRDRNIREPGESPTRFRDDNVTARGFGIRASPPEHELSPEQLREHRSEGGRERRGSRAGSDPESSRMRDKVARGVGVAAAAMGLSPNVAVVDGDESDRGKGSSSGRGKSSPKEDGPKPKASNGRPKTASKDRRPAESERDLDRDREAGGSSIRVESGKDRGAEKPGSLDTRGASGSDTERGTQGARRGNGKRPPGTFNPNDASDITMLREQLASMKTDGSREPERTAVATSAMPGGYESDASTTMATPSSRSASPPRSRRRRRYSDDQSEDDENSSSSSSSSWRGRDVALVKPERTVRVVSPPREKKDEKPLKGILKPPKPSFPEEDSYPREGVAPHKEDKKAKEVPPGARWTKIGRKFVNPEALTIGKERFEVRDDSVIVLRVLSKDEIQAYATATQKLRERRKGRDRDRDHDDDDREKDRARRSSRRKVKEYDDDYDHDDHDDYYDLEYERERRPAWN</sequence>
<dbReference type="GeneID" id="55971608"/>
<feature type="compositionally biased region" description="Low complexity" evidence="1">
    <location>
        <begin position="692"/>
        <end position="707"/>
    </location>
</feature>
<dbReference type="PANTHER" id="PTHR42081">
    <property type="entry name" value="ZINC FINGER PROTEIN DHHC DOMAIN CONTAINING PROTEIN"/>
    <property type="match status" value="1"/>
</dbReference>
<organism evidence="3 4">
    <name type="scientific">Geosmithia morbida</name>
    <dbReference type="NCBI Taxonomy" id="1094350"/>
    <lineage>
        <taxon>Eukaryota</taxon>
        <taxon>Fungi</taxon>
        <taxon>Dikarya</taxon>
        <taxon>Ascomycota</taxon>
        <taxon>Pezizomycotina</taxon>
        <taxon>Sordariomycetes</taxon>
        <taxon>Hypocreomycetidae</taxon>
        <taxon>Hypocreales</taxon>
        <taxon>Bionectriaceae</taxon>
        <taxon>Geosmithia</taxon>
    </lineage>
</organism>
<evidence type="ECO:0000313" key="3">
    <source>
        <dbReference type="EMBL" id="KAF4124714.1"/>
    </source>
</evidence>
<dbReference type="Proteomes" id="UP000749293">
    <property type="component" value="Unassembled WGS sequence"/>
</dbReference>
<evidence type="ECO:0000313" key="4">
    <source>
        <dbReference type="Proteomes" id="UP000749293"/>
    </source>
</evidence>
<feature type="compositionally biased region" description="Low complexity" evidence="1">
    <location>
        <begin position="367"/>
        <end position="388"/>
    </location>
</feature>
<proteinExistence type="predicted"/>
<gene>
    <name evidence="3" type="ORF">GMORB2_5380</name>
</gene>
<protein>
    <recommendedName>
        <fullName evidence="2">DUF8035 domain-containing protein</fullName>
    </recommendedName>
</protein>
<feature type="compositionally biased region" description="Basic and acidic residues" evidence="1">
    <location>
        <begin position="514"/>
        <end position="523"/>
    </location>
</feature>
<feature type="compositionally biased region" description="Pro residues" evidence="1">
    <location>
        <begin position="19"/>
        <end position="29"/>
    </location>
</feature>
<name>A0A9P5D7P4_9HYPO</name>
<dbReference type="OrthoDB" id="5418088at2759"/>
<dbReference type="EMBL" id="JAANYQ010000004">
    <property type="protein sequence ID" value="KAF4124714.1"/>
    <property type="molecule type" value="Genomic_DNA"/>
</dbReference>
<dbReference type="InterPro" id="IPR058348">
    <property type="entry name" value="DUF8035"/>
</dbReference>
<feature type="compositionally biased region" description="Polar residues" evidence="1">
    <location>
        <begin position="315"/>
        <end position="326"/>
    </location>
</feature>
<feature type="compositionally biased region" description="Basic and acidic residues" evidence="1">
    <location>
        <begin position="483"/>
        <end position="506"/>
    </location>
</feature>
<feature type="region of interest" description="Disordered" evidence="1">
    <location>
        <begin position="847"/>
        <end position="897"/>
    </location>
</feature>
<feature type="compositionally biased region" description="Basic and acidic residues" evidence="1">
    <location>
        <begin position="191"/>
        <end position="227"/>
    </location>
</feature>
<feature type="domain" description="DUF8035" evidence="2">
    <location>
        <begin position="801"/>
        <end position="854"/>
    </location>
</feature>
<feature type="compositionally biased region" description="Low complexity" evidence="1">
    <location>
        <begin position="166"/>
        <end position="181"/>
    </location>
</feature>
<keyword evidence="4" id="KW-1185">Reference proteome</keyword>
<dbReference type="AlphaFoldDB" id="A0A9P5D7P4"/>